<dbReference type="InterPro" id="IPR018496">
    <property type="entry name" value="PsdUridine_synth_RsuA/RluB_CS"/>
</dbReference>
<dbReference type="EMBL" id="JACRTB010000003">
    <property type="protein sequence ID" value="MBC8575419.1"/>
    <property type="molecule type" value="Genomic_DNA"/>
</dbReference>
<keyword evidence="3" id="KW-0694">RNA-binding</keyword>
<keyword evidence="8" id="KW-1185">Reference proteome</keyword>
<dbReference type="InterPro" id="IPR020094">
    <property type="entry name" value="TruA/RsuA/RluB/E/F_N"/>
</dbReference>
<dbReference type="InterPro" id="IPR006145">
    <property type="entry name" value="PsdUridine_synth_RsuA/RluA"/>
</dbReference>
<dbReference type="InterPro" id="IPR050343">
    <property type="entry name" value="RsuA_PseudoU_synthase"/>
</dbReference>
<proteinExistence type="inferred from homology"/>
<feature type="region of interest" description="Disordered" evidence="5">
    <location>
        <begin position="240"/>
        <end position="283"/>
    </location>
</feature>
<evidence type="ECO:0000313" key="8">
    <source>
        <dbReference type="Proteomes" id="UP000658131"/>
    </source>
</evidence>
<dbReference type="InterPro" id="IPR036986">
    <property type="entry name" value="S4_RNA-bd_sf"/>
</dbReference>
<sequence length="283" mass="31157">MKEKQSVRIHKLLSDQGVASRRGAERLIEEGRVTVNGRPAVIGQDVNPARDIVHIDGERVAFAKKAARYYILLNKPRGYVTTLSDELGRRCVAELLSDLPARVYPIGRLDKDSEGLLLLTNDGDFANFIMHPKNHVSKTYRVTVRPDISEEQLVILSTGVTLDDGSVTAPAQVQVESQEPGRVVLRMTIYEGKNRQIRRMCEAVGLEVARLRRVSIGPIKLGMVQPGKWRELTPQEVGALRGAVTHENPGSAKREGDSPKPRAAAKARPRPVGKTGGKPSRRG</sequence>
<dbReference type="Gene3D" id="3.30.70.580">
    <property type="entry name" value="Pseudouridine synthase I, catalytic domain, N-terminal subdomain"/>
    <property type="match status" value="1"/>
</dbReference>
<dbReference type="SMART" id="SM00363">
    <property type="entry name" value="S4"/>
    <property type="match status" value="1"/>
</dbReference>
<dbReference type="PANTHER" id="PTHR47683">
    <property type="entry name" value="PSEUDOURIDINE SYNTHASE FAMILY PROTEIN-RELATED"/>
    <property type="match status" value="1"/>
</dbReference>
<evidence type="ECO:0000256" key="2">
    <source>
        <dbReference type="ARBA" id="ARBA00023235"/>
    </source>
</evidence>
<keyword evidence="2 4" id="KW-0413">Isomerase</keyword>
<dbReference type="InterPro" id="IPR020103">
    <property type="entry name" value="PsdUridine_synth_cat_dom_sf"/>
</dbReference>
<dbReference type="Pfam" id="PF00849">
    <property type="entry name" value="PseudoU_synth_2"/>
    <property type="match status" value="1"/>
</dbReference>
<evidence type="ECO:0000256" key="4">
    <source>
        <dbReference type="RuleBase" id="RU003887"/>
    </source>
</evidence>
<evidence type="ECO:0000256" key="1">
    <source>
        <dbReference type="ARBA" id="ARBA00008348"/>
    </source>
</evidence>
<dbReference type="PROSITE" id="PS01149">
    <property type="entry name" value="PSI_RSU"/>
    <property type="match status" value="1"/>
</dbReference>
<dbReference type="NCBIfam" id="TIGR00093">
    <property type="entry name" value="pseudouridine synthase"/>
    <property type="match status" value="1"/>
</dbReference>
<dbReference type="CDD" id="cd02870">
    <property type="entry name" value="PseudoU_synth_RsuA_like"/>
    <property type="match status" value="1"/>
</dbReference>
<comment type="caution">
    <text evidence="7">The sequence shown here is derived from an EMBL/GenBank/DDBJ whole genome shotgun (WGS) entry which is preliminary data.</text>
</comment>
<dbReference type="InterPro" id="IPR000748">
    <property type="entry name" value="PsdUridine_synth_RsuA/RluB/E/F"/>
</dbReference>
<feature type="domain" description="RNA-binding S4" evidence="6">
    <location>
        <begin position="7"/>
        <end position="68"/>
    </location>
</feature>
<evidence type="ECO:0000256" key="3">
    <source>
        <dbReference type="PROSITE-ProRule" id="PRU00182"/>
    </source>
</evidence>
<accession>A0ABR7NG87</accession>
<name>A0ABR7NG87_9FIRM</name>
<dbReference type="PANTHER" id="PTHR47683:SF2">
    <property type="entry name" value="RNA-BINDING S4 DOMAIN-CONTAINING PROTEIN"/>
    <property type="match status" value="1"/>
</dbReference>
<dbReference type="Pfam" id="PF01479">
    <property type="entry name" value="S4"/>
    <property type="match status" value="1"/>
</dbReference>
<dbReference type="SUPFAM" id="SSF55120">
    <property type="entry name" value="Pseudouridine synthase"/>
    <property type="match status" value="1"/>
</dbReference>
<dbReference type="InterPro" id="IPR042092">
    <property type="entry name" value="PsdUridine_s_RsuA/RluB/E/F_cat"/>
</dbReference>
<dbReference type="EC" id="5.4.99.-" evidence="4"/>
<gene>
    <name evidence="7" type="ORF">H8717_03190</name>
</gene>
<evidence type="ECO:0000256" key="5">
    <source>
        <dbReference type="SAM" id="MobiDB-lite"/>
    </source>
</evidence>
<dbReference type="CDD" id="cd00165">
    <property type="entry name" value="S4"/>
    <property type="match status" value="1"/>
</dbReference>
<organism evidence="7 8">
    <name type="scientific">Yanshouia hominis</name>
    <dbReference type="NCBI Taxonomy" id="2763673"/>
    <lineage>
        <taxon>Bacteria</taxon>
        <taxon>Bacillati</taxon>
        <taxon>Bacillota</taxon>
        <taxon>Clostridia</taxon>
        <taxon>Eubacteriales</taxon>
        <taxon>Oscillospiraceae</taxon>
        <taxon>Yanshouia</taxon>
    </lineage>
</organism>
<dbReference type="PROSITE" id="PS50889">
    <property type="entry name" value="S4"/>
    <property type="match status" value="1"/>
</dbReference>
<comment type="similarity">
    <text evidence="1 4">Belongs to the pseudouridine synthase RsuA family.</text>
</comment>
<evidence type="ECO:0000259" key="6">
    <source>
        <dbReference type="SMART" id="SM00363"/>
    </source>
</evidence>
<dbReference type="InterPro" id="IPR002942">
    <property type="entry name" value="S4_RNA-bd"/>
</dbReference>
<evidence type="ECO:0000313" key="7">
    <source>
        <dbReference type="EMBL" id="MBC8575419.1"/>
    </source>
</evidence>
<dbReference type="Gene3D" id="3.10.290.10">
    <property type="entry name" value="RNA-binding S4 domain"/>
    <property type="match status" value="1"/>
</dbReference>
<dbReference type="SUPFAM" id="SSF55174">
    <property type="entry name" value="Alpha-L RNA-binding motif"/>
    <property type="match status" value="1"/>
</dbReference>
<dbReference type="Gene3D" id="3.30.70.1560">
    <property type="entry name" value="Alpha-L RNA-binding motif"/>
    <property type="match status" value="1"/>
</dbReference>
<dbReference type="Proteomes" id="UP000658131">
    <property type="component" value="Unassembled WGS sequence"/>
</dbReference>
<protein>
    <recommendedName>
        <fullName evidence="4">Pseudouridine synthase</fullName>
        <ecNumber evidence="4">5.4.99.-</ecNumber>
    </recommendedName>
</protein>
<reference evidence="7 8" key="1">
    <citation type="submission" date="2020-08" db="EMBL/GenBank/DDBJ databases">
        <title>Genome public.</title>
        <authorList>
            <person name="Liu C."/>
            <person name="Sun Q."/>
        </authorList>
    </citation>
    <scope>NUCLEOTIDE SEQUENCE [LARGE SCALE GENOMIC DNA]</scope>
    <source>
        <strain evidence="7 8">BX1</strain>
    </source>
</reference>